<name>A0ABS5PQG4_9FIRM</name>
<dbReference type="InterPro" id="IPR046348">
    <property type="entry name" value="SIS_dom_sf"/>
</dbReference>
<evidence type="ECO:0000313" key="5">
    <source>
        <dbReference type="EMBL" id="MBS7526277.1"/>
    </source>
</evidence>
<dbReference type="InterPro" id="IPR047640">
    <property type="entry name" value="RpiR-like"/>
</dbReference>
<evidence type="ECO:0000313" key="6">
    <source>
        <dbReference type="Proteomes" id="UP000746471"/>
    </source>
</evidence>
<keyword evidence="3" id="KW-0804">Transcription</keyword>
<dbReference type="RefSeq" id="WP_213236082.1">
    <property type="nucleotide sequence ID" value="NZ_JAHBCL010000009.1"/>
</dbReference>
<dbReference type="Proteomes" id="UP000746471">
    <property type="component" value="Unassembled WGS sequence"/>
</dbReference>
<dbReference type="CDD" id="cd05013">
    <property type="entry name" value="SIS_RpiR"/>
    <property type="match status" value="1"/>
</dbReference>
<comment type="caution">
    <text evidence="5">The sequence shown here is derived from an EMBL/GenBank/DDBJ whole genome shotgun (WGS) entry which is preliminary data.</text>
</comment>
<dbReference type="InterPro" id="IPR035472">
    <property type="entry name" value="RpiR-like_SIS"/>
</dbReference>
<organism evidence="5 6">
    <name type="scientific">Fusibacter paucivorans</name>
    <dbReference type="NCBI Taxonomy" id="76009"/>
    <lineage>
        <taxon>Bacteria</taxon>
        <taxon>Bacillati</taxon>
        <taxon>Bacillota</taxon>
        <taxon>Clostridia</taxon>
        <taxon>Eubacteriales</taxon>
        <taxon>Eubacteriales Family XII. Incertae Sedis</taxon>
        <taxon>Fusibacter</taxon>
    </lineage>
</organism>
<dbReference type="PROSITE" id="PS51071">
    <property type="entry name" value="HTH_RPIR"/>
    <property type="match status" value="1"/>
</dbReference>
<feature type="domain" description="HTH rpiR-type" evidence="4">
    <location>
        <begin position="3"/>
        <end position="79"/>
    </location>
</feature>
<dbReference type="PANTHER" id="PTHR30514:SF18">
    <property type="entry name" value="RPIR-FAMILY TRANSCRIPTIONAL REGULATOR"/>
    <property type="match status" value="1"/>
</dbReference>
<dbReference type="Pfam" id="PF01418">
    <property type="entry name" value="HTH_6"/>
    <property type="match status" value="1"/>
</dbReference>
<keyword evidence="6" id="KW-1185">Reference proteome</keyword>
<dbReference type="InterPro" id="IPR036388">
    <property type="entry name" value="WH-like_DNA-bd_sf"/>
</dbReference>
<keyword evidence="1" id="KW-0805">Transcription regulation</keyword>
<accession>A0ABS5PQG4</accession>
<reference evidence="5 6" key="1">
    <citation type="submission" date="2021-05" db="EMBL/GenBank/DDBJ databases">
        <title>Fusibacter ferrireducens sp. nov., an anaerobic, sulfur- and Fe-reducing bacterium isolated from the mangrove sediment.</title>
        <authorList>
            <person name="Qiu D."/>
        </authorList>
    </citation>
    <scope>NUCLEOTIDE SEQUENCE [LARGE SCALE GENOMIC DNA]</scope>
    <source>
        <strain evidence="5 6">DSM 12116</strain>
    </source>
</reference>
<dbReference type="SUPFAM" id="SSF46689">
    <property type="entry name" value="Homeodomain-like"/>
    <property type="match status" value="1"/>
</dbReference>
<evidence type="ECO:0000256" key="1">
    <source>
        <dbReference type="ARBA" id="ARBA00023015"/>
    </source>
</evidence>
<evidence type="ECO:0000256" key="2">
    <source>
        <dbReference type="ARBA" id="ARBA00023125"/>
    </source>
</evidence>
<gene>
    <name evidence="5" type="ORF">KHM83_06280</name>
</gene>
<dbReference type="Gene3D" id="1.10.10.10">
    <property type="entry name" value="Winged helix-like DNA-binding domain superfamily/Winged helix DNA-binding domain"/>
    <property type="match status" value="1"/>
</dbReference>
<dbReference type="Gene3D" id="3.40.50.10490">
    <property type="entry name" value="Glucose-6-phosphate isomerase like protein, domain 1"/>
    <property type="match status" value="1"/>
</dbReference>
<evidence type="ECO:0000259" key="4">
    <source>
        <dbReference type="PROSITE" id="PS51071"/>
    </source>
</evidence>
<dbReference type="Pfam" id="PF01380">
    <property type="entry name" value="SIS"/>
    <property type="match status" value="1"/>
</dbReference>
<evidence type="ECO:0000256" key="3">
    <source>
        <dbReference type="ARBA" id="ARBA00023163"/>
    </source>
</evidence>
<keyword evidence="2" id="KW-0238">DNA-binding</keyword>
<dbReference type="InterPro" id="IPR001347">
    <property type="entry name" value="SIS_dom"/>
</dbReference>
<dbReference type="EMBL" id="JAHBCL010000009">
    <property type="protein sequence ID" value="MBS7526277.1"/>
    <property type="molecule type" value="Genomic_DNA"/>
</dbReference>
<dbReference type="SUPFAM" id="SSF53697">
    <property type="entry name" value="SIS domain"/>
    <property type="match status" value="1"/>
</dbReference>
<proteinExistence type="predicted"/>
<sequence length="290" mass="32791">MTDLNTLKECIVKSKLTKKESEIAEYILYNVSKACFMTASDLAKELDTSNTSVNRMAKAIGYNSFVDLQKELQDFVAVQAESTDKFELPPVQHIASGKADSDFEETIVKKLYEMTSYNLTSIIAKNSADKIDRVVEMIAASERRYINGIRGTVDIANKFAYLLKLLVSNVTQVVGEEVDNIEKLIDMTQNDCIVVFSFNRYHIYTRQFIILAKERNAKVILVTDRATAPFSQYADELLIVDVESMSYFNSDVAPMFLIEIICTKLALKLGDQAKTRLSILEPYINHSQIL</sequence>
<dbReference type="InterPro" id="IPR000281">
    <property type="entry name" value="HTH_RpiR"/>
</dbReference>
<dbReference type="PANTHER" id="PTHR30514">
    <property type="entry name" value="GLUCOKINASE"/>
    <property type="match status" value="1"/>
</dbReference>
<dbReference type="InterPro" id="IPR009057">
    <property type="entry name" value="Homeodomain-like_sf"/>
</dbReference>
<protein>
    <submittedName>
        <fullName evidence="5">MurR/RpiR family transcriptional regulator</fullName>
    </submittedName>
</protein>